<protein>
    <submittedName>
        <fullName evidence="2">PglZ domain protein</fullName>
    </submittedName>
</protein>
<evidence type="ECO:0000256" key="1">
    <source>
        <dbReference type="SAM" id="MobiDB-lite"/>
    </source>
</evidence>
<sequence>MPATKTLPQCAHDTIESAIDEAADDDPVILWWDDGGYLRDIVEHASTQLRCEFRAAEQTPLELRADAPRDRTVWYVPQPSSDDVDWFKDVEHTGGVVEQHIGKLAARCFENDRLQAATIRTAYEDAAEQSSASPHSHARGDADAREKVAQTLYEELDGEGGLPSLQGLQTKIVLNGHDDPVQFVLEHGTRNLPDGEGLLKIRDLLVDDGVTAVEGESDARTIVERTRRWAVAEWFVDEGLDKALLPQEYQPEPSTGFGVSRPELRSMLSKTERKGELANVYLDPDQRFWHDVLRSYDDPWELVDCPVDASLEHRLWDEWTQSFNAGEYETCASQATQRHDRLDATYGDVPWTQVWEQAIDVATLAAELETWEERGDTSDVVDLYGDVEDGTWQIDNAVFNLIISGEPEAGLPEEHPATATLDRLRSSLTESRYLEYLTDLGDLVVDQIEAGSPFVGEKHAHQFFAEEQEHLQSGQSVALFIVDALRFDLAHELADSIRRELPQLEVDESTWVGTLPSDTEFGKAALTPGSKFSFNIELQDGELVPERSDRKITNHRRQTLLENDGWSYIMQDAEDEVGWSNTRVAYYWNDIDETGEKELTDFEELFSDRIEAISRIICEKLRKGEWDRAYILSDHGFVSLPKHVDIDDLHPPDNAEQVTRRWVAGTGLDDDAPGVLLDEDTHLGYLDDDARVSILADPIQRFRNQGLPDARFYHGGILPQEFVLNFVTITQE</sequence>
<keyword evidence="3" id="KW-1185">Reference proteome</keyword>
<dbReference type="KEGG" id="hla:Hlac_3188"/>
<dbReference type="EMBL" id="CP001366">
    <property type="protein sequence ID" value="ACM58724.1"/>
    <property type="molecule type" value="Genomic_DNA"/>
</dbReference>
<dbReference type="Pfam" id="PF08665">
    <property type="entry name" value="PglZ"/>
    <property type="match status" value="1"/>
</dbReference>
<feature type="region of interest" description="Disordered" evidence="1">
    <location>
        <begin position="125"/>
        <end position="145"/>
    </location>
</feature>
<name>B9LVL1_HALLT</name>
<dbReference type="eggNOG" id="arCOG05218">
    <property type="taxonomic scope" value="Archaea"/>
</dbReference>
<accession>B9LVL1</accession>
<dbReference type="NCBIfam" id="NF033444">
    <property type="entry name" value="BREX_PglZ_5"/>
    <property type="match status" value="1"/>
</dbReference>
<organism evidence="2 3">
    <name type="scientific">Halorubrum lacusprofundi (strain ATCC 49239 / DSM 5036 / JCM 8891 / ACAM 34)</name>
    <dbReference type="NCBI Taxonomy" id="416348"/>
    <lineage>
        <taxon>Archaea</taxon>
        <taxon>Methanobacteriati</taxon>
        <taxon>Methanobacteriota</taxon>
        <taxon>Stenosarchaea group</taxon>
        <taxon>Halobacteria</taxon>
        <taxon>Halobacteriales</taxon>
        <taxon>Haloferacaceae</taxon>
        <taxon>Halorubrum</taxon>
    </lineage>
</organism>
<proteinExistence type="predicted"/>
<dbReference type="Proteomes" id="UP000000740">
    <property type="component" value="Chromosome 2"/>
</dbReference>
<reference evidence="2 3" key="1">
    <citation type="journal article" date="2016" name="Stand. Genomic Sci.">
        <title>Complete genome sequence of the Antarctic Halorubrum lacusprofundi type strain ACAM 34.</title>
        <authorList>
            <person name="Anderson I.J."/>
            <person name="DasSarma P."/>
            <person name="Lucas S."/>
            <person name="Copeland A."/>
            <person name="Lapidus A."/>
            <person name="Del Rio T.G."/>
            <person name="Tice H."/>
            <person name="Dalin E."/>
            <person name="Bruce D.C."/>
            <person name="Goodwin L."/>
            <person name="Pitluck S."/>
            <person name="Sims D."/>
            <person name="Brettin T.S."/>
            <person name="Detter J.C."/>
            <person name="Han C.S."/>
            <person name="Larimer F."/>
            <person name="Hauser L."/>
            <person name="Land M."/>
            <person name="Ivanova N."/>
            <person name="Richardson P."/>
            <person name="Cavicchioli R."/>
            <person name="DasSarma S."/>
            <person name="Woese C.R."/>
            <person name="Kyrpides N.C."/>
        </authorList>
    </citation>
    <scope>NUCLEOTIDE SEQUENCE [LARGE SCALE GENOMIC DNA]</scope>
    <source>
        <strain evidence="3">ATCC 49239 / DSM 5036 / JCM 8891 / ACAM 34</strain>
    </source>
</reference>
<dbReference type="AlphaFoldDB" id="B9LVL1"/>
<gene>
    <name evidence="2" type="ordered locus">Hlac_3188</name>
</gene>
<dbReference type="GeneID" id="7399317"/>
<evidence type="ECO:0000313" key="2">
    <source>
        <dbReference type="EMBL" id="ACM58724.1"/>
    </source>
</evidence>
<dbReference type="RefSeq" id="WP_015911583.1">
    <property type="nucleotide sequence ID" value="NC_012028.1"/>
</dbReference>
<evidence type="ECO:0000313" key="3">
    <source>
        <dbReference type="Proteomes" id="UP000000740"/>
    </source>
</evidence>
<dbReference type="HOGENOM" id="CLU_383408_0_0_2"/>